<dbReference type="Gene3D" id="1.10.10.60">
    <property type="entry name" value="Homeodomain-like"/>
    <property type="match status" value="2"/>
</dbReference>
<evidence type="ECO:0000313" key="6">
    <source>
        <dbReference type="Proteomes" id="UP000548423"/>
    </source>
</evidence>
<reference evidence="6" key="1">
    <citation type="submission" date="2020-07" db="EMBL/GenBank/DDBJ databases">
        <authorList>
            <person name="Partida-Martinez L."/>
            <person name="Huntemann M."/>
            <person name="Clum A."/>
            <person name="Wang J."/>
            <person name="Palaniappan K."/>
            <person name="Ritter S."/>
            <person name="Chen I.-M."/>
            <person name="Stamatis D."/>
            <person name="Reddy T."/>
            <person name="O'Malley R."/>
            <person name="Daum C."/>
            <person name="Shapiro N."/>
            <person name="Ivanova N."/>
            <person name="Kyrpides N."/>
            <person name="Woyke T."/>
        </authorList>
    </citation>
    <scope>NUCLEOTIDE SEQUENCE [LARGE SCALE GENOMIC DNA]</scope>
    <source>
        <strain evidence="6">AT2.8</strain>
    </source>
</reference>
<dbReference type="InterPro" id="IPR037923">
    <property type="entry name" value="HTH-like"/>
</dbReference>
<sequence>MNSDELRSLLLNNNTMEAPDWNEIKEAHDAKPIEIVNGQPVYLFDKIFDLSFNPIEENVFVCQQLPSAYVPMHIHQYIEVIYVYQGQCTVVLQEGEMNLSEGGMIMLDKHTPHTVKGITNFDIIIDMKLKHDYLSSGILSQFTNKSIISQFLIDSLIDSRRANNYLYFPFAERSKIPGIMEQIMCEYFDRDFFSSDMINGYLFILFTELIRQSNSSTSTQIDNIKQKDVIVLDFLKYIDDHFKECSLTEMADHYKYHPNYISAVLKKATGKSFKDLLQIQRINKAALYLLNSDLPIPDIAEEVGYTSVSFFYKKFNDFFHQTPKEFRENQSMHSMAIRENVQL</sequence>
<organism evidence="5 6">
    <name type="scientific">Neobacillus niacini</name>
    <dbReference type="NCBI Taxonomy" id="86668"/>
    <lineage>
        <taxon>Bacteria</taxon>
        <taxon>Bacillati</taxon>
        <taxon>Bacillota</taxon>
        <taxon>Bacilli</taxon>
        <taxon>Bacillales</taxon>
        <taxon>Bacillaceae</taxon>
        <taxon>Neobacillus</taxon>
    </lineage>
</organism>
<evidence type="ECO:0000259" key="4">
    <source>
        <dbReference type="PROSITE" id="PS01124"/>
    </source>
</evidence>
<proteinExistence type="predicted"/>
<dbReference type="GO" id="GO:0003700">
    <property type="term" value="F:DNA-binding transcription factor activity"/>
    <property type="evidence" value="ECO:0007669"/>
    <property type="project" value="InterPro"/>
</dbReference>
<dbReference type="PANTHER" id="PTHR43280:SF28">
    <property type="entry name" value="HTH-TYPE TRANSCRIPTIONAL ACTIVATOR RHAS"/>
    <property type="match status" value="1"/>
</dbReference>
<protein>
    <submittedName>
        <fullName evidence="5">AraC-like DNA-binding protein</fullName>
    </submittedName>
</protein>
<dbReference type="InterPro" id="IPR018060">
    <property type="entry name" value="HTH_AraC"/>
</dbReference>
<dbReference type="EMBL" id="JACCBX010000006">
    <property type="protein sequence ID" value="NYE06534.1"/>
    <property type="molecule type" value="Genomic_DNA"/>
</dbReference>
<dbReference type="InterPro" id="IPR009057">
    <property type="entry name" value="Homeodomain-like_sf"/>
</dbReference>
<dbReference type="GO" id="GO:0043565">
    <property type="term" value="F:sequence-specific DNA binding"/>
    <property type="evidence" value="ECO:0007669"/>
    <property type="project" value="InterPro"/>
</dbReference>
<dbReference type="AlphaFoldDB" id="A0A852THA1"/>
<dbReference type="Pfam" id="PF07883">
    <property type="entry name" value="Cupin_2"/>
    <property type="match status" value="1"/>
</dbReference>
<evidence type="ECO:0000256" key="3">
    <source>
        <dbReference type="ARBA" id="ARBA00023163"/>
    </source>
</evidence>
<dbReference type="PANTHER" id="PTHR43280">
    <property type="entry name" value="ARAC-FAMILY TRANSCRIPTIONAL REGULATOR"/>
    <property type="match status" value="1"/>
</dbReference>
<dbReference type="SMART" id="SM00342">
    <property type="entry name" value="HTH_ARAC"/>
    <property type="match status" value="1"/>
</dbReference>
<dbReference type="SUPFAM" id="SSF51215">
    <property type="entry name" value="Regulatory protein AraC"/>
    <property type="match status" value="1"/>
</dbReference>
<comment type="caution">
    <text evidence="5">The sequence shown here is derived from an EMBL/GenBank/DDBJ whole genome shotgun (WGS) entry which is preliminary data.</text>
</comment>
<dbReference type="Pfam" id="PF12833">
    <property type="entry name" value="HTH_18"/>
    <property type="match status" value="1"/>
</dbReference>
<accession>A0A852THA1</accession>
<dbReference type="PROSITE" id="PS01124">
    <property type="entry name" value="HTH_ARAC_FAMILY_2"/>
    <property type="match status" value="1"/>
</dbReference>
<reference evidence="6" key="2">
    <citation type="submission" date="2020-08" db="EMBL/GenBank/DDBJ databases">
        <title>The Agave Microbiome: Exploring the role of microbial communities in plant adaptations to desert environments.</title>
        <authorList>
            <person name="Partida-Martinez L.P."/>
        </authorList>
    </citation>
    <scope>NUCLEOTIDE SEQUENCE [LARGE SCALE GENOMIC DNA]</scope>
    <source>
        <strain evidence="6">AT2.8</strain>
    </source>
</reference>
<evidence type="ECO:0000256" key="1">
    <source>
        <dbReference type="ARBA" id="ARBA00023015"/>
    </source>
</evidence>
<name>A0A852THA1_9BACI</name>
<keyword evidence="3" id="KW-0804">Transcription</keyword>
<feature type="domain" description="HTH araC/xylS-type" evidence="4">
    <location>
        <begin position="232"/>
        <end position="329"/>
    </location>
</feature>
<dbReference type="InterPro" id="IPR013096">
    <property type="entry name" value="Cupin_2"/>
</dbReference>
<dbReference type="Gene3D" id="2.60.120.10">
    <property type="entry name" value="Jelly Rolls"/>
    <property type="match status" value="1"/>
</dbReference>
<dbReference type="Proteomes" id="UP000548423">
    <property type="component" value="Unassembled WGS sequence"/>
</dbReference>
<keyword evidence="2" id="KW-0238">DNA-binding</keyword>
<gene>
    <name evidence="5" type="ORF">F4694_003314</name>
</gene>
<dbReference type="SUPFAM" id="SSF46689">
    <property type="entry name" value="Homeodomain-like"/>
    <property type="match status" value="1"/>
</dbReference>
<dbReference type="InterPro" id="IPR014710">
    <property type="entry name" value="RmlC-like_jellyroll"/>
</dbReference>
<evidence type="ECO:0000256" key="2">
    <source>
        <dbReference type="ARBA" id="ARBA00023125"/>
    </source>
</evidence>
<evidence type="ECO:0000313" key="5">
    <source>
        <dbReference type="EMBL" id="NYE06534.1"/>
    </source>
</evidence>
<keyword evidence="1" id="KW-0805">Transcription regulation</keyword>